<gene>
    <name evidence="5" type="ORF">CXG81DRAFT_29092</name>
</gene>
<evidence type="ECO:0000259" key="4">
    <source>
        <dbReference type="PROSITE" id="PS50250"/>
    </source>
</evidence>
<dbReference type="InterPro" id="IPR050756">
    <property type="entry name" value="CSN3"/>
</dbReference>
<dbReference type="STRING" id="1555241.A0A4P9XEZ3"/>
<dbReference type="AlphaFoldDB" id="A0A4P9XEZ3"/>
<dbReference type="SMART" id="SM00753">
    <property type="entry name" value="PAM"/>
    <property type="match status" value="1"/>
</dbReference>
<dbReference type="OrthoDB" id="1713558at2759"/>
<dbReference type="InterPro" id="IPR036390">
    <property type="entry name" value="WH_DNA-bd_sf"/>
</dbReference>
<evidence type="ECO:0000256" key="3">
    <source>
        <dbReference type="SAM" id="MobiDB-lite"/>
    </source>
</evidence>
<dbReference type="SUPFAM" id="SSF46785">
    <property type="entry name" value="Winged helix' DNA-binding domain"/>
    <property type="match status" value="1"/>
</dbReference>
<dbReference type="Pfam" id="PF01399">
    <property type="entry name" value="PCI"/>
    <property type="match status" value="1"/>
</dbReference>
<dbReference type="InterPro" id="IPR057985">
    <property type="entry name" value="TPR_PSMD3_N"/>
</dbReference>
<evidence type="ECO:0000256" key="2">
    <source>
        <dbReference type="ARBA" id="ARBA00022942"/>
    </source>
</evidence>
<name>A0A4P9XEZ3_9FUNG</name>
<evidence type="ECO:0000313" key="5">
    <source>
        <dbReference type="EMBL" id="RKP04146.1"/>
    </source>
</evidence>
<dbReference type="GO" id="GO:0042176">
    <property type="term" value="P:regulation of protein catabolic process"/>
    <property type="evidence" value="ECO:0007669"/>
    <property type="project" value="InterPro"/>
</dbReference>
<dbReference type="GO" id="GO:0006511">
    <property type="term" value="P:ubiquitin-dependent protein catabolic process"/>
    <property type="evidence" value="ECO:0007669"/>
    <property type="project" value="TreeGrafter"/>
</dbReference>
<comment type="similarity">
    <text evidence="1">Belongs to the proteasome subunit S3 family.</text>
</comment>
<dbReference type="SMART" id="SM00088">
    <property type="entry name" value="PINT"/>
    <property type="match status" value="1"/>
</dbReference>
<dbReference type="PANTHER" id="PTHR10758">
    <property type="entry name" value="26S PROTEASOME NON-ATPASE REGULATORY SUBUNIT 3/COP9 SIGNALOSOME COMPLEX SUBUNIT 3"/>
    <property type="match status" value="1"/>
</dbReference>
<dbReference type="Pfam" id="PF25573">
    <property type="entry name" value="TPR_PSMD3_N"/>
    <property type="match status" value="1"/>
</dbReference>
<proteinExistence type="inferred from homology"/>
<dbReference type="Gene3D" id="1.25.40.570">
    <property type="match status" value="1"/>
</dbReference>
<dbReference type="PANTHER" id="PTHR10758:SF2">
    <property type="entry name" value="26S PROTEASOME NON-ATPASE REGULATORY SUBUNIT 3"/>
    <property type="match status" value="1"/>
</dbReference>
<feature type="compositionally biased region" description="Low complexity" evidence="3">
    <location>
        <begin position="1"/>
        <end position="33"/>
    </location>
</feature>
<dbReference type="InterPro" id="IPR000717">
    <property type="entry name" value="PCI_dom"/>
</dbReference>
<reference evidence="6" key="1">
    <citation type="journal article" date="2018" name="Nat. Microbiol.">
        <title>Leveraging single-cell genomics to expand the fungal tree of life.</title>
        <authorList>
            <person name="Ahrendt S.R."/>
            <person name="Quandt C.A."/>
            <person name="Ciobanu D."/>
            <person name="Clum A."/>
            <person name="Salamov A."/>
            <person name="Andreopoulos B."/>
            <person name="Cheng J.F."/>
            <person name="Woyke T."/>
            <person name="Pelin A."/>
            <person name="Henrissat B."/>
            <person name="Reynolds N.K."/>
            <person name="Benny G.L."/>
            <person name="Smith M.E."/>
            <person name="James T.Y."/>
            <person name="Grigoriev I.V."/>
        </authorList>
    </citation>
    <scope>NUCLEOTIDE SEQUENCE [LARGE SCALE GENOMIC DNA]</scope>
    <source>
        <strain evidence="6">ATCC 52028</strain>
    </source>
</reference>
<sequence>MAGSSSSAAPSGQKPTDAMAVDPAPAAKSAAEAKPAKPVDPQEQFNALLADIRSGVQFVERAVAISEARYMTRALRAVTHLRAEVSPRLVQAALAQALPKGETQFLPLCLPYLAKLEAPAAAAPAPATTAMDVDTAAGPNKAEGTDALAAGHADVQSQIEVGAFLALLLVMYLHDKKAYAEGMALSTLLIERIQQSNRRTLDYLASRHYFYFARFHELQNRLPEIRPLLLNAHRVAALRNDDAIQATVLNLLLRDYLQHRLIDQADKLVSKTTFPESASNQQAARYLYYLGRIKALQLEYTASHGHLLQAIHKAPQTRATRGFLQAAQKLSILVQLLMGEVPARSLFREPHLAVALAPYLALTRAVRAGDLHAFSAALQTHAAAFRADATTTLILRLRHNVIKTGLRRLTTSYSRIALRDLAVCLQLDSEEDAEFIVAKAIRDGVIDAVIDHAAGTVRTREVVDVYATSEPQDAFHQRIAFCLQLHNASVKAMRFEVDAHRKELENADALREEERKLVSEIIEGDLMDDDEL</sequence>
<feature type="region of interest" description="Disordered" evidence="3">
    <location>
        <begin position="1"/>
        <end position="39"/>
    </location>
</feature>
<evidence type="ECO:0000313" key="6">
    <source>
        <dbReference type="Proteomes" id="UP000274922"/>
    </source>
</evidence>
<dbReference type="GO" id="GO:0008541">
    <property type="term" value="C:proteasome regulatory particle, lid subcomplex"/>
    <property type="evidence" value="ECO:0007669"/>
    <property type="project" value="TreeGrafter"/>
</dbReference>
<organism evidence="5 6">
    <name type="scientific">Caulochytrium protostelioides</name>
    <dbReference type="NCBI Taxonomy" id="1555241"/>
    <lineage>
        <taxon>Eukaryota</taxon>
        <taxon>Fungi</taxon>
        <taxon>Fungi incertae sedis</taxon>
        <taxon>Chytridiomycota</taxon>
        <taxon>Chytridiomycota incertae sedis</taxon>
        <taxon>Chytridiomycetes</taxon>
        <taxon>Caulochytriales</taxon>
        <taxon>Caulochytriaceae</taxon>
        <taxon>Caulochytrium</taxon>
    </lineage>
</organism>
<dbReference type="InterPro" id="IPR013586">
    <property type="entry name" value="PSMD3_C"/>
</dbReference>
<protein>
    <recommendedName>
        <fullName evidence="4">PCI domain-containing protein</fullName>
    </recommendedName>
</protein>
<keyword evidence="2" id="KW-0647">Proteasome</keyword>
<dbReference type="GO" id="GO:0030234">
    <property type="term" value="F:enzyme regulator activity"/>
    <property type="evidence" value="ECO:0007669"/>
    <property type="project" value="InterPro"/>
</dbReference>
<accession>A0A4P9XEZ3</accession>
<keyword evidence="6" id="KW-1185">Reference proteome</keyword>
<feature type="domain" description="PCI" evidence="4">
    <location>
        <begin position="284"/>
        <end position="464"/>
    </location>
</feature>
<dbReference type="EMBL" id="ML014113">
    <property type="protein sequence ID" value="RKP04146.1"/>
    <property type="molecule type" value="Genomic_DNA"/>
</dbReference>
<dbReference type="Pfam" id="PF08375">
    <property type="entry name" value="Rpn3_C"/>
    <property type="match status" value="1"/>
</dbReference>
<dbReference type="Proteomes" id="UP000274922">
    <property type="component" value="Unassembled WGS sequence"/>
</dbReference>
<evidence type="ECO:0000256" key="1">
    <source>
        <dbReference type="ARBA" id="ARBA00007912"/>
    </source>
</evidence>
<dbReference type="PROSITE" id="PS50250">
    <property type="entry name" value="PCI"/>
    <property type="match status" value="1"/>
</dbReference>